<keyword evidence="2" id="KW-1185">Reference proteome</keyword>
<proteinExistence type="predicted"/>
<gene>
    <name evidence="1" type="ORF">STAS_00161</name>
</gene>
<sequence>PIFSGFARSLSSKTEKEILFQSYARLPLFFRKADKTESKERGFILLHFPIRIKGDWETNSVAFHLQMRAPRGPDLAILVSDDLGFNNDAWSGLFAWRGLSRVADGRIGAAFDEFSFPDKIHCGRLLGKARKRRFGFELKKKKLKRD</sequence>
<name>A0A5A7NVR0_STRAF</name>
<evidence type="ECO:0000313" key="2">
    <source>
        <dbReference type="Proteomes" id="UP000325081"/>
    </source>
</evidence>
<protein>
    <submittedName>
        <fullName evidence="1">Evolutionarily conserved C-terminal region 5</fullName>
    </submittedName>
</protein>
<comment type="caution">
    <text evidence="1">The sequence shown here is derived from an EMBL/GenBank/DDBJ whole genome shotgun (WGS) entry which is preliminary data.</text>
</comment>
<feature type="non-terminal residue" evidence="1">
    <location>
        <position position="1"/>
    </location>
</feature>
<dbReference type="AlphaFoldDB" id="A0A5A7NVR0"/>
<organism evidence="1 2">
    <name type="scientific">Striga asiatica</name>
    <name type="common">Asiatic witchweed</name>
    <name type="synonym">Buchnera asiatica</name>
    <dbReference type="NCBI Taxonomy" id="4170"/>
    <lineage>
        <taxon>Eukaryota</taxon>
        <taxon>Viridiplantae</taxon>
        <taxon>Streptophyta</taxon>
        <taxon>Embryophyta</taxon>
        <taxon>Tracheophyta</taxon>
        <taxon>Spermatophyta</taxon>
        <taxon>Magnoliopsida</taxon>
        <taxon>eudicotyledons</taxon>
        <taxon>Gunneridae</taxon>
        <taxon>Pentapetalae</taxon>
        <taxon>asterids</taxon>
        <taxon>lamiids</taxon>
        <taxon>Lamiales</taxon>
        <taxon>Orobanchaceae</taxon>
        <taxon>Buchnereae</taxon>
        <taxon>Striga</taxon>
    </lineage>
</organism>
<dbReference type="Proteomes" id="UP000325081">
    <property type="component" value="Unassembled WGS sequence"/>
</dbReference>
<dbReference type="EMBL" id="BKCP01000001">
    <property type="protein sequence ID" value="GER24620.1"/>
    <property type="molecule type" value="Genomic_DNA"/>
</dbReference>
<reference evidence="2" key="1">
    <citation type="journal article" date="2019" name="Curr. Biol.">
        <title>Genome Sequence of Striga asiatica Provides Insight into the Evolution of Plant Parasitism.</title>
        <authorList>
            <person name="Yoshida S."/>
            <person name="Kim S."/>
            <person name="Wafula E.K."/>
            <person name="Tanskanen J."/>
            <person name="Kim Y.M."/>
            <person name="Honaas L."/>
            <person name="Yang Z."/>
            <person name="Spallek T."/>
            <person name="Conn C.E."/>
            <person name="Ichihashi Y."/>
            <person name="Cheong K."/>
            <person name="Cui S."/>
            <person name="Der J.P."/>
            <person name="Gundlach H."/>
            <person name="Jiao Y."/>
            <person name="Hori C."/>
            <person name="Ishida J.K."/>
            <person name="Kasahara H."/>
            <person name="Kiba T."/>
            <person name="Kim M.S."/>
            <person name="Koo N."/>
            <person name="Laohavisit A."/>
            <person name="Lee Y.H."/>
            <person name="Lumba S."/>
            <person name="McCourt P."/>
            <person name="Mortimer J.C."/>
            <person name="Mutuku J.M."/>
            <person name="Nomura T."/>
            <person name="Sasaki-Sekimoto Y."/>
            <person name="Seto Y."/>
            <person name="Wang Y."/>
            <person name="Wakatake T."/>
            <person name="Sakakibara H."/>
            <person name="Demura T."/>
            <person name="Yamaguchi S."/>
            <person name="Yoneyama K."/>
            <person name="Manabe R.I."/>
            <person name="Nelson D.C."/>
            <person name="Schulman A.H."/>
            <person name="Timko M.P."/>
            <person name="dePamphilis C.W."/>
            <person name="Choi D."/>
            <person name="Shirasu K."/>
        </authorList>
    </citation>
    <scope>NUCLEOTIDE SEQUENCE [LARGE SCALE GENOMIC DNA]</scope>
    <source>
        <strain evidence="2">cv. UVA1</strain>
    </source>
</reference>
<accession>A0A5A7NVR0</accession>
<evidence type="ECO:0000313" key="1">
    <source>
        <dbReference type="EMBL" id="GER24620.1"/>
    </source>
</evidence>